<dbReference type="Pfam" id="PF03587">
    <property type="entry name" value="EMG1"/>
    <property type="match status" value="1"/>
</dbReference>
<evidence type="ECO:0000256" key="2">
    <source>
        <dbReference type="ARBA" id="ARBA00022517"/>
    </source>
</evidence>
<evidence type="ECO:0000256" key="1">
    <source>
        <dbReference type="ARBA" id="ARBA00008115"/>
    </source>
</evidence>
<dbReference type="AlphaFoldDB" id="A0A1S3MYC5"/>
<dbReference type="GO" id="GO:0019843">
    <property type="term" value="F:rRNA binding"/>
    <property type="evidence" value="ECO:0007669"/>
    <property type="project" value="UniProtKB-KW"/>
</dbReference>
<evidence type="ECO:0000313" key="9">
    <source>
        <dbReference type="Proteomes" id="UP001652741"/>
    </source>
</evidence>
<evidence type="ECO:0000256" key="4">
    <source>
        <dbReference type="ARBA" id="ARBA00022603"/>
    </source>
</evidence>
<dbReference type="GO" id="GO:0070037">
    <property type="term" value="F:rRNA (pseudouridine) methyltransferase activity"/>
    <property type="evidence" value="ECO:0007669"/>
    <property type="project" value="InterPro"/>
</dbReference>
<dbReference type="Proteomes" id="UP001652741">
    <property type="component" value="Chromosome ssa02"/>
</dbReference>
<name>A0A1S3MYC5_SALSA</name>
<dbReference type="SUPFAM" id="SSF75217">
    <property type="entry name" value="alpha/beta knot"/>
    <property type="match status" value="1"/>
</dbReference>
<gene>
    <name evidence="10" type="primary">LOC106575899</name>
</gene>
<keyword evidence="4 10" id="KW-0489">Methyltransferase</keyword>
<keyword evidence="2" id="KW-0690">Ribosome biogenesis</keyword>
<dbReference type="KEGG" id="sasa:106575899"/>
<evidence type="ECO:0000256" key="3">
    <source>
        <dbReference type="ARBA" id="ARBA00022552"/>
    </source>
</evidence>
<evidence type="ECO:0000256" key="6">
    <source>
        <dbReference type="ARBA" id="ARBA00022691"/>
    </source>
</evidence>
<dbReference type="PANTHER" id="PTHR12636:SF5">
    <property type="entry name" value="RIBOSOMAL RNA SMALL SUBUNIT METHYLTRANSFERASE NEP1"/>
    <property type="match status" value="1"/>
</dbReference>
<reference evidence="10" key="1">
    <citation type="submission" date="2025-08" db="UniProtKB">
        <authorList>
            <consortium name="RefSeq"/>
        </authorList>
    </citation>
    <scope>IDENTIFICATION</scope>
</reference>
<evidence type="ECO:0000256" key="5">
    <source>
        <dbReference type="ARBA" id="ARBA00022679"/>
    </source>
</evidence>
<keyword evidence="7" id="KW-0699">rRNA-binding</keyword>
<keyword evidence="8" id="KW-0694">RNA-binding</keyword>
<dbReference type="Gene3D" id="3.40.1280.10">
    <property type="match status" value="1"/>
</dbReference>
<sequence length="270" mass="29811">MRGRTLAKLYQYDALFRRLPSGSNMEAHCGDKRGLEHLDEYEPKPAKHMRSLHDRMAERRLVVILEGATLETVKVGKTFELLNCDQHKGMIIKSGRDPGKIRPDITHQCLLMLMDSPLNRAGLLQVYIHTERNALIEINPQTRIPRTFNRFCGLMVQLLHKLSVRAADGPQRLLKLIKNPVSDHLPPGCPRICTSFSSGEAVGARTVVPEEGPAAVVVGAFAHGATCWNPDLSTGRAIWPRPAGTLTCPRPAGTLTCSPDVLPVPDLLEP</sequence>
<dbReference type="InterPro" id="IPR005304">
    <property type="entry name" value="Rbsml_bgen_MeTrfase_EMG1/NEP1"/>
</dbReference>
<dbReference type="InterPro" id="IPR029028">
    <property type="entry name" value="Alpha/beta_knot_MTases"/>
</dbReference>
<keyword evidence="3" id="KW-0698">rRNA processing</keyword>
<dbReference type="GeneID" id="106575899"/>
<evidence type="ECO:0000256" key="8">
    <source>
        <dbReference type="ARBA" id="ARBA00022884"/>
    </source>
</evidence>
<dbReference type="GO" id="GO:0032040">
    <property type="term" value="C:small-subunit processome"/>
    <property type="evidence" value="ECO:0007669"/>
    <property type="project" value="TreeGrafter"/>
</dbReference>
<organism evidence="9 10">
    <name type="scientific">Salmo salar</name>
    <name type="common">Atlantic salmon</name>
    <dbReference type="NCBI Taxonomy" id="8030"/>
    <lineage>
        <taxon>Eukaryota</taxon>
        <taxon>Metazoa</taxon>
        <taxon>Chordata</taxon>
        <taxon>Craniata</taxon>
        <taxon>Vertebrata</taxon>
        <taxon>Euteleostomi</taxon>
        <taxon>Actinopterygii</taxon>
        <taxon>Neopterygii</taxon>
        <taxon>Teleostei</taxon>
        <taxon>Protacanthopterygii</taxon>
        <taxon>Salmoniformes</taxon>
        <taxon>Salmonidae</taxon>
        <taxon>Salmoninae</taxon>
        <taxon>Salmo</taxon>
    </lineage>
</organism>
<dbReference type="RefSeq" id="XP_014008095.2">
    <property type="nucleotide sequence ID" value="XM_014152620.2"/>
</dbReference>
<accession>A0A1S3MYC5</accession>
<evidence type="ECO:0000256" key="7">
    <source>
        <dbReference type="ARBA" id="ARBA00022730"/>
    </source>
</evidence>
<dbReference type="CDD" id="cd18088">
    <property type="entry name" value="Nep1-like"/>
    <property type="match status" value="1"/>
</dbReference>
<protein>
    <submittedName>
        <fullName evidence="10">Ribosomal RNA small subunit methyltransferase NEP1 isoform X1</fullName>
    </submittedName>
</protein>
<proteinExistence type="inferred from homology"/>
<evidence type="ECO:0000313" key="10">
    <source>
        <dbReference type="RefSeq" id="XP_014008095.2"/>
    </source>
</evidence>
<keyword evidence="9" id="KW-1185">Reference proteome</keyword>
<comment type="similarity">
    <text evidence="1">Belongs to the class IV-like SAM-binding methyltransferase superfamily. RNA methyltransferase NEP1 family.</text>
</comment>
<dbReference type="GO" id="GO:0070475">
    <property type="term" value="P:rRNA base methylation"/>
    <property type="evidence" value="ECO:0007669"/>
    <property type="project" value="InterPro"/>
</dbReference>
<keyword evidence="6" id="KW-0949">S-adenosyl-L-methionine</keyword>
<dbReference type="InterPro" id="IPR029026">
    <property type="entry name" value="tRNA_m1G_MTases_N"/>
</dbReference>
<keyword evidence="5" id="KW-0808">Transferase</keyword>
<dbReference type="PANTHER" id="PTHR12636">
    <property type="entry name" value="NEP1/MRA1"/>
    <property type="match status" value="1"/>
</dbReference>